<evidence type="ECO:0000313" key="1">
    <source>
        <dbReference type="EMBL" id="MBX63504.1"/>
    </source>
</evidence>
<accession>A0A2P2Q978</accession>
<name>A0A2P2Q978_RHIMU</name>
<proteinExistence type="predicted"/>
<dbReference type="EMBL" id="GGEC01083020">
    <property type="protein sequence ID" value="MBX63504.1"/>
    <property type="molecule type" value="Transcribed_RNA"/>
</dbReference>
<sequence length="40" mass="4603">MLSAADKTSGHSMCILMYHQFQEISVGMLTLELSFLNRWI</sequence>
<dbReference type="AlphaFoldDB" id="A0A2P2Q978"/>
<organism evidence="1">
    <name type="scientific">Rhizophora mucronata</name>
    <name type="common">Asiatic mangrove</name>
    <dbReference type="NCBI Taxonomy" id="61149"/>
    <lineage>
        <taxon>Eukaryota</taxon>
        <taxon>Viridiplantae</taxon>
        <taxon>Streptophyta</taxon>
        <taxon>Embryophyta</taxon>
        <taxon>Tracheophyta</taxon>
        <taxon>Spermatophyta</taxon>
        <taxon>Magnoliopsida</taxon>
        <taxon>eudicotyledons</taxon>
        <taxon>Gunneridae</taxon>
        <taxon>Pentapetalae</taxon>
        <taxon>rosids</taxon>
        <taxon>fabids</taxon>
        <taxon>Malpighiales</taxon>
        <taxon>Rhizophoraceae</taxon>
        <taxon>Rhizophora</taxon>
    </lineage>
</organism>
<reference evidence="1" key="1">
    <citation type="submission" date="2018-02" db="EMBL/GenBank/DDBJ databases">
        <title>Rhizophora mucronata_Transcriptome.</title>
        <authorList>
            <person name="Meera S.P."/>
            <person name="Sreeshan A."/>
            <person name="Augustine A."/>
        </authorList>
    </citation>
    <scope>NUCLEOTIDE SEQUENCE</scope>
    <source>
        <tissue evidence="1">Leaf</tissue>
    </source>
</reference>
<protein>
    <submittedName>
        <fullName evidence="1">Uncharacterized protein</fullName>
    </submittedName>
</protein>